<sequence>MKRFLFSVIFISFFSIGFAQQEDATQLHENAKTFMQQGDYGNATLILTRALQQDKENLSIAKDLSLSYFLQKEDQKALGIIKPFLENNNADDQAYQIAGTIYRRLGKDKEAEKNYRDALKKFPNSGALYNDYGELLHKNQSPEAIKAWEKGIQVDPSFGYNYYNASKYYYVNKDYAWCLIYGEIFINIESFTSRTAEIKNLLLNGYKRLFADPDLLKNVKGKSEFEVAYLTCMNRQNDVVIRGISPETLTMIRTRFILDWEVNYAQKYPFRLFEFQEQLLEQGLFPAYNQWIFGASQNLAAYQNWTSNHAKEEEDFKKFKAGIIFKIPAGQYYH</sequence>
<evidence type="ECO:0000256" key="2">
    <source>
        <dbReference type="SAM" id="SignalP"/>
    </source>
</evidence>
<comment type="caution">
    <text evidence="3">The sequence shown here is derived from an EMBL/GenBank/DDBJ whole genome shotgun (WGS) entry which is preliminary data.</text>
</comment>
<dbReference type="PROSITE" id="PS50005">
    <property type="entry name" value="TPR"/>
    <property type="match status" value="1"/>
</dbReference>
<gene>
    <name evidence="3" type="ORF">EFY79_01595</name>
</gene>
<keyword evidence="4" id="KW-1185">Reference proteome</keyword>
<protein>
    <submittedName>
        <fullName evidence="3">Uncharacterized protein</fullName>
    </submittedName>
</protein>
<name>A0A3M9NQD7_9BACT</name>
<dbReference type="SMART" id="SM00028">
    <property type="entry name" value="TPR"/>
    <property type="match status" value="3"/>
</dbReference>
<dbReference type="EMBL" id="RJJR01000001">
    <property type="protein sequence ID" value="RNI40021.1"/>
    <property type="molecule type" value="Genomic_DNA"/>
</dbReference>
<reference evidence="3 4" key="1">
    <citation type="submission" date="2018-11" db="EMBL/GenBank/DDBJ databases">
        <title>Draft genome sequence of Ferruginibacter sp. BO-59.</title>
        <authorList>
            <person name="Im W.T."/>
        </authorList>
    </citation>
    <scope>NUCLEOTIDE SEQUENCE [LARGE SCALE GENOMIC DNA]</scope>
    <source>
        <strain evidence="3 4">BO-59</strain>
    </source>
</reference>
<dbReference type="SUPFAM" id="SSF48452">
    <property type="entry name" value="TPR-like"/>
    <property type="match status" value="1"/>
</dbReference>
<keyword evidence="1" id="KW-0802">TPR repeat</keyword>
<dbReference type="Proteomes" id="UP000267223">
    <property type="component" value="Unassembled WGS sequence"/>
</dbReference>
<evidence type="ECO:0000313" key="3">
    <source>
        <dbReference type="EMBL" id="RNI40021.1"/>
    </source>
</evidence>
<dbReference type="AlphaFoldDB" id="A0A3M9NQD7"/>
<dbReference type="Gene3D" id="1.25.40.10">
    <property type="entry name" value="Tetratricopeptide repeat domain"/>
    <property type="match status" value="1"/>
</dbReference>
<organism evidence="3 4">
    <name type="scientific">Hanamia caeni</name>
    <dbReference type="NCBI Taxonomy" id="2294116"/>
    <lineage>
        <taxon>Bacteria</taxon>
        <taxon>Pseudomonadati</taxon>
        <taxon>Bacteroidota</taxon>
        <taxon>Chitinophagia</taxon>
        <taxon>Chitinophagales</taxon>
        <taxon>Chitinophagaceae</taxon>
        <taxon>Hanamia</taxon>
    </lineage>
</organism>
<evidence type="ECO:0000313" key="4">
    <source>
        <dbReference type="Proteomes" id="UP000267223"/>
    </source>
</evidence>
<feature type="signal peptide" evidence="2">
    <location>
        <begin position="1"/>
        <end position="19"/>
    </location>
</feature>
<evidence type="ECO:0000256" key="1">
    <source>
        <dbReference type="PROSITE-ProRule" id="PRU00339"/>
    </source>
</evidence>
<feature type="chain" id="PRO_5017966764" evidence="2">
    <location>
        <begin position="20"/>
        <end position="334"/>
    </location>
</feature>
<dbReference type="InterPro" id="IPR019734">
    <property type="entry name" value="TPR_rpt"/>
</dbReference>
<dbReference type="RefSeq" id="WP_123118912.1">
    <property type="nucleotide sequence ID" value="NZ_RJJR01000001.1"/>
</dbReference>
<dbReference type="OrthoDB" id="793001at2"/>
<dbReference type="InterPro" id="IPR011990">
    <property type="entry name" value="TPR-like_helical_dom_sf"/>
</dbReference>
<accession>A0A3M9NQD7</accession>
<proteinExistence type="predicted"/>
<dbReference type="Pfam" id="PF13428">
    <property type="entry name" value="TPR_14"/>
    <property type="match status" value="1"/>
</dbReference>
<feature type="repeat" description="TPR" evidence="1">
    <location>
        <begin position="92"/>
        <end position="125"/>
    </location>
</feature>
<keyword evidence="2" id="KW-0732">Signal</keyword>